<sequence>MNKSIVTTALTLAAWATISLIGYATLTRVQFIYVVYGLIKPFLFGVDVATWAHIEHAIAFLTLGVLFALAYPRRSLMTYAIVIGSAVTFELLQTLTPDRHGTLIDASEKILAGCIGITLVKLVQFIRRGKKPS</sequence>
<feature type="transmembrane region" description="Helical" evidence="1">
    <location>
        <begin position="48"/>
        <end position="69"/>
    </location>
</feature>
<gene>
    <name evidence="2" type="ORF">HA482_22875</name>
</gene>
<organism evidence="2 3">
    <name type="scientific">Bradyrhizobium campsiandrae</name>
    <dbReference type="NCBI Taxonomy" id="1729892"/>
    <lineage>
        <taxon>Bacteria</taxon>
        <taxon>Pseudomonadati</taxon>
        <taxon>Pseudomonadota</taxon>
        <taxon>Alphaproteobacteria</taxon>
        <taxon>Hyphomicrobiales</taxon>
        <taxon>Nitrobacteraceae</taxon>
        <taxon>Bradyrhizobium</taxon>
    </lineage>
</organism>
<comment type="caution">
    <text evidence="2">The sequence shown here is derived from an EMBL/GenBank/DDBJ whole genome shotgun (WGS) entry which is preliminary data.</text>
</comment>
<keyword evidence="3" id="KW-1185">Reference proteome</keyword>
<name>A0ABR7UBU3_9BRAD</name>
<proteinExistence type="predicted"/>
<evidence type="ECO:0000256" key="1">
    <source>
        <dbReference type="SAM" id="Phobius"/>
    </source>
</evidence>
<evidence type="ECO:0000313" key="3">
    <source>
        <dbReference type="Proteomes" id="UP000639516"/>
    </source>
</evidence>
<dbReference type="Proteomes" id="UP000639516">
    <property type="component" value="Unassembled WGS sequence"/>
</dbReference>
<evidence type="ECO:0008006" key="4">
    <source>
        <dbReference type="Google" id="ProtNLM"/>
    </source>
</evidence>
<accession>A0ABR7UBU3</accession>
<dbReference type="EMBL" id="JAATTO010000033">
    <property type="protein sequence ID" value="MBC9981051.1"/>
    <property type="molecule type" value="Genomic_DNA"/>
</dbReference>
<keyword evidence="1" id="KW-1133">Transmembrane helix</keyword>
<reference evidence="2 3" key="1">
    <citation type="journal article" date="2020" name="Arch. Microbiol.">
        <title>Bradyrhizobium campsiandrae sp. nov., a nitrogen-fixing bacterial strain isolated from a native leguminous tree from the Amazon adapted to flooded conditions.</title>
        <authorList>
            <person name="Cabral Michel D."/>
            <person name="Martins da Costa E."/>
            <person name="Azarias Guimaraes A."/>
            <person name="Soares de Carvalho T."/>
            <person name="Santos de Castro Caputo P."/>
            <person name="Willems A."/>
            <person name="de Souza Moreira F.M."/>
        </authorList>
    </citation>
    <scope>NUCLEOTIDE SEQUENCE [LARGE SCALE GENOMIC DNA]</scope>
    <source>
        <strain evidence="3">INPA 384B</strain>
    </source>
</reference>
<keyword evidence="1" id="KW-0812">Transmembrane</keyword>
<evidence type="ECO:0000313" key="2">
    <source>
        <dbReference type="EMBL" id="MBC9981051.1"/>
    </source>
</evidence>
<keyword evidence="1" id="KW-0472">Membrane</keyword>
<protein>
    <recommendedName>
        <fullName evidence="4">VanZ-like domain-containing protein</fullName>
    </recommendedName>
</protein>
<dbReference type="RefSeq" id="WP_188106620.1">
    <property type="nucleotide sequence ID" value="NZ_JAANIH010000060.1"/>
</dbReference>